<gene>
    <name evidence="2" type="ORF">AFUS01_LOCUS26919</name>
</gene>
<protein>
    <recommendedName>
        <fullName evidence="4">Secreted protein</fullName>
    </recommendedName>
</protein>
<proteinExistence type="predicted"/>
<evidence type="ECO:0000313" key="3">
    <source>
        <dbReference type="Proteomes" id="UP000708208"/>
    </source>
</evidence>
<evidence type="ECO:0000313" key="2">
    <source>
        <dbReference type="EMBL" id="CAG7816293.1"/>
    </source>
</evidence>
<feature type="chain" id="PRO_5035208486" description="Secreted protein" evidence="1">
    <location>
        <begin position="24"/>
        <end position="68"/>
    </location>
</feature>
<dbReference type="EMBL" id="CAJVCH010366375">
    <property type="protein sequence ID" value="CAG7816293.1"/>
    <property type="molecule type" value="Genomic_DNA"/>
</dbReference>
<name>A0A8J2KGC2_9HEXA</name>
<evidence type="ECO:0000256" key="1">
    <source>
        <dbReference type="SAM" id="SignalP"/>
    </source>
</evidence>
<accession>A0A8J2KGC2</accession>
<comment type="caution">
    <text evidence="2">The sequence shown here is derived from an EMBL/GenBank/DDBJ whole genome shotgun (WGS) entry which is preliminary data.</text>
</comment>
<reference evidence="2" key="1">
    <citation type="submission" date="2021-06" db="EMBL/GenBank/DDBJ databases">
        <authorList>
            <person name="Hodson N. C."/>
            <person name="Mongue J. A."/>
            <person name="Jaron S. K."/>
        </authorList>
    </citation>
    <scope>NUCLEOTIDE SEQUENCE</scope>
</reference>
<sequence length="68" mass="7606">MTGVFTFLLVIAAVVSTFHQCSSHRLTKENLVPTTTRSAENTVKTCLPHNKRSNAMNSFARDRVELVK</sequence>
<evidence type="ECO:0008006" key="4">
    <source>
        <dbReference type="Google" id="ProtNLM"/>
    </source>
</evidence>
<organism evidence="2 3">
    <name type="scientific">Allacma fusca</name>
    <dbReference type="NCBI Taxonomy" id="39272"/>
    <lineage>
        <taxon>Eukaryota</taxon>
        <taxon>Metazoa</taxon>
        <taxon>Ecdysozoa</taxon>
        <taxon>Arthropoda</taxon>
        <taxon>Hexapoda</taxon>
        <taxon>Collembola</taxon>
        <taxon>Symphypleona</taxon>
        <taxon>Sminthuridae</taxon>
        <taxon>Allacma</taxon>
    </lineage>
</organism>
<keyword evidence="3" id="KW-1185">Reference proteome</keyword>
<feature type="signal peptide" evidence="1">
    <location>
        <begin position="1"/>
        <end position="23"/>
    </location>
</feature>
<dbReference type="AlphaFoldDB" id="A0A8J2KGC2"/>
<dbReference type="Proteomes" id="UP000708208">
    <property type="component" value="Unassembled WGS sequence"/>
</dbReference>
<keyword evidence="1" id="KW-0732">Signal</keyword>